<feature type="transmembrane region" description="Helical" evidence="1">
    <location>
        <begin position="21"/>
        <end position="40"/>
    </location>
</feature>
<keyword evidence="1" id="KW-1133">Transmembrane helix</keyword>
<keyword evidence="3" id="KW-1185">Reference proteome</keyword>
<comment type="caution">
    <text evidence="2">The sequence shown here is derived from an EMBL/GenBank/DDBJ whole genome shotgun (WGS) entry which is preliminary data.</text>
</comment>
<organism evidence="2 3">
    <name type="scientific">Trichinella nativa</name>
    <dbReference type="NCBI Taxonomy" id="6335"/>
    <lineage>
        <taxon>Eukaryota</taxon>
        <taxon>Metazoa</taxon>
        <taxon>Ecdysozoa</taxon>
        <taxon>Nematoda</taxon>
        <taxon>Enoplea</taxon>
        <taxon>Dorylaimia</taxon>
        <taxon>Trichinellida</taxon>
        <taxon>Trichinellidae</taxon>
        <taxon>Trichinella</taxon>
    </lineage>
</organism>
<protein>
    <submittedName>
        <fullName evidence="2">Uncharacterized protein</fullName>
    </submittedName>
</protein>
<gene>
    <name evidence="2" type="ORF">T02_5006</name>
</gene>
<evidence type="ECO:0000313" key="3">
    <source>
        <dbReference type="Proteomes" id="UP000054721"/>
    </source>
</evidence>
<dbReference type="OrthoDB" id="10583026at2759"/>
<name>A0A0V1L119_9BILA</name>
<reference evidence="2 3" key="1">
    <citation type="submission" date="2015-05" db="EMBL/GenBank/DDBJ databases">
        <title>Evolution of Trichinella species and genotypes.</title>
        <authorList>
            <person name="Korhonen P.K."/>
            <person name="Edoardo P."/>
            <person name="Giuseppe L.R."/>
            <person name="Gasser R.B."/>
        </authorList>
    </citation>
    <scope>NUCLEOTIDE SEQUENCE [LARGE SCALE GENOMIC DNA]</scope>
    <source>
        <strain evidence="2">ISS10</strain>
    </source>
</reference>
<proteinExistence type="predicted"/>
<evidence type="ECO:0000313" key="2">
    <source>
        <dbReference type="EMBL" id="KRZ52914.1"/>
    </source>
</evidence>
<evidence type="ECO:0000256" key="1">
    <source>
        <dbReference type="SAM" id="Phobius"/>
    </source>
</evidence>
<keyword evidence="1" id="KW-0812">Transmembrane</keyword>
<dbReference type="Proteomes" id="UP000054721">
    <property type="component" value="Unassembled WGS sequence"/>
</dbReference>
<feature type="transmembrane region" description="Helical" evidence="1">
    <location>
        <begin position="81"/>
        <end position="103"/>
    </location>
</feature>
<keyword evidence="1" id="KW-0472">Membrane</keyword>
<dbReference type="AlphaFoldDB" id="A0A0V1L119"/>
<accession>A0A0V1L119</accession>
<dbReference type="EMBL" id="JYDW01000179">
    <property type="protein sequence ID" value="KRZ52914.1"/>
    <property type="molecule type" value="Genomic_DNA"/>
</dbReference>
<sequence length="108" mass="11792">MDKSTNQQSLVEHTAPTQSRQLTGILVVVVYGVACVKVGIDVSSLVEEGGKGGSLQSDLYVVQDGLIRLELLHLYKYAHRMLNSVVVDINFTGGGIFFPLLFVRLKSI</sequence>